<evidence type="ECO:0000313" key="6">
    <source>
        <dbReference type="Proteomes" id="UP001301350"/>
    </source>
</evidence>
<evidence type="ECO:0000256" key="1">
    <source>
        <dbReference type="ARBA" id="ARBA00004123"/>
    </source>
</evidence>
<dbReference type="SUPFAM" id="SSF47819">
    <property type="entry name" value="HRDC-like"/>
    <property type="match status" value="1"/>
</dbReference>
<sequence>MDWIPPLSEAQVNTEENAEQLQFGPVFSDASVAEPLLICEVAQVLKQKRAEGPAEATAAAALGPVFAQATEYVERFDAFKTPEAAKAVRARLERHSELHAFERAQLANLLPETAAEAKTVIPSLKGKIDDDALNVLLSDLAALVES</sequence>
<gene>
    <name evidence="5" type="ORF">CDCA_CDCA03G0844</name>
</gene>
<reference evidence="5 6" key="1">
    <citation type="submission" date="2022-07" db="EMBL/GenBank/DDBJ databases">
        <title>Genome-wide signatures of adaptation to extreme environments.</title>
        <authorList>
            <person name="Cho C.H."/>
            <person name="Yoon H.S."/>
        </authorList>
    </citation>
    <scope>NUCLEOTIDE SEQUENCE [LARGE SCALE GENOMIC DNA]</scope>
    <source>
        <strain evidence="5 6">DBV 063 E5</strain>
    </source>
</reference>
<dbReference type="Proteomes" id="UP001301350">
    <property type="component" value="Unassembled WGS sequence"/>
</dbReference>
<accession>A0AAV9IRD4</accession>
<evidence type="ECO:0000259" key="4">
    <source>
        <dbReference type="SMART" id="SM00657"/>
    </source>
</evidence>
<evidence type="ECO:0000313" key="5">
    <source>
        <dbReference type="EMBL" id="KAK4534819.1"/>
    </source>
</evidence>
<dbReference type="GO" id="GO:0006352">
    <property type="term" value="P:DNA-templated transcription initiation"/>
    <property type="evidence" value="ECO:0007669"/>
    <property type="project" value="InterPro"/>
</dbReference>
<dbReference type="Gene3D" id="1.20.1250.40">
    <property type="match status" value="1"/>
</dbReference>
<dbReference type="PANTHER" id="PTHR21297">
    <property type="entry name" value="DNA-DIRECTED RNA POLYMERASE II"/>
    <property type="match status" value="1"/>
</dbReference>
<protein>
    <recommendedName>
        <fullName evidence="4">RNA polymerase Rpb4/RPC9 core domain-containing protein</fullName>
    </recommendedName>
</protein>
<dbReference type="InterPro" id="IPR045222">
    <property type="entry name" value="Rpb4-like"/>
</dbReference>
<dbReference type="InterPro" id="IPR005574">
    <property type="entry name" value="Rpb4/RPC9"/>
</dbReference>
<feature type="domain" description="RNA polymerase Rpb4/RPC9 core" evidence="4">
    <location>
        <begin position="25"/>
        <end position="145"/>
    </location>
</feature>
<dbReference type="AlphaFoldDB" id="A0AAV9IRD4"/>
<proteinExistence type="inferred from homology"/>
<dbReference type="GO" id="GO:0005634">
    <property type="term" value="C:nucleus"/>
    <property type="evidence" value="ECO:0007669"/>
    <property type="project" value="UniProtKB-SubCell"/>
</dbReference>
<evidence type="ECO:0000256" key="3">
    <source>
        <dbReference type="ARBA" id="ARBA00025724"/>
    </source>
</evidence>
<evidence type="ECO:0000256" key="2">
    <source>
        <dbReference type="ARBA" id="ARBA00023242"/>
    </source>
</evidence>
<dbReference type="Pfam" id="PF03874">
    <property type="entry name" value="RNA_pol_Rpb4"/>
    <property type="match status" value="1"/>
</dbReference>
<keyword evidence="2" id="KW-0539">Nucleus</keyword>
<dbReference type="InterPro" id="IPR006590">
    <property type="entry name" value="RNA_pol_Rpb4/RPC9_core"/>
</dbReference>
<dbReference type="SMART" id="SM00657">
    <property type="entry name" value="RPOL4c"/>
    <property type="match status" value="1"/>
</dbReference>
<dbReference type="InterPro" id="IPR010997">
    <property type="entry name" value="HRDC-like_sf"/>
</dbReference>
<organism evidence="5 6">
    <name type="scientific">Cyanidium caldarium</name>
    <name type="common">Red alga</name>
    <dbReference type="NCBI Taxonomy" id="2771"/>
    <lineage>
        <taxon>Eukaryota</taxon>
        <taxon>Rhodophyta</taxon>
        <taxon>Bangiophyceae</taxon>
        <taxon>Cyanidiales</taxon>
        <taxon>Cyanidiaceae</taxon>
        <taxon>Cyanidium</taxon>
    </lineage>
</organism>
<dbReference type="GO" id="GO:0000166">
    <property type="term" value="F:nucleotide binding"/>
    <property type="evidence" value="ECO:0007669"/>
    <property type="project" value="InterPro"/>
</dbReference>
<keyword evidence="6" id="KW-1185">Reference proteome</keyword>
<comment type="similarity">
    <text evidence="3">Belongs to the eukaryotic RPB4 RNA polymerase subunit family.</text>
</comment>
<comment type="caution">
    <text evidence="5">The sequence shown here is derived from an EMBL/GenBank/DDBJ whole genome shotgun (WGS) entry which is preliminary data.</text>
</comment>
<comment type="subcellular location">
    <subcellularLocation>
        <location evidence="1">Nucleus</location>
    </subcellularLocation>
</comment>
<name>A0AAV9IRD4_CYACA</name>
<dbReference type="InterPro" id="IPR038324">
    <property type="entry name" value="Rpb4/RPC9_sf"/>
</dbReference>
<dbReference type="EMBL" id="JANCYW010000003">
    <property type="protein sequence ID" value="KAK4534819.1"/>
    <property type="molecule type" value="Genomic_DNA"/>
</dbReference>
<dbReference type="GO" id="GO:0030880">
    <property type="term" value="C:RNA polymerase complex"/>
    <property type="evidence" value="ECO:0007669"/>
    <property type="project" value="InterPro"/>
</dbReference>